<dbReference type="Proteomes" id="UP000634530">
    <property type="component" value="Chromosome"/>
</dbReference>
<dbReference type="EMBL" id="CP077093">
    <property type="protein sequence ID" value="QXI30017.1"/>
    <property type="molecule type" value="Genomic_DNA"/>
</dbReference>
<name>A0A9E6PP71_9PSED</name>
<sequence length="111" mass="12687">MWYPQTPDGRYFVVKDRLWRCSNPALPESLRQQHVNELMQARRDVKQAMGNDDAHALKVARARVDAAKVALGERGAPWWTDGSPDYNRHNVMRTPYAQWYRSLSAAADGSS</sequence>
<reference evidence="1 2" key="2">
    <citation type="journal article" date="2021" name="Microorganisms">
        <title>The Ever-Expanding Pseudomonas Genus: Description of 43 New Species and Partition of the Pseudomonas putida Group.</title>
        <authorList>
            <person name="Girard L."/>
            <person name="Lood C."/>
            <person name="Hofte M."/>
            <person name="Vandamme P."/>
            <person name="Rokni-Zadeh H."/>
            <person name="van Noort V."/>
            <person name="Lavigne R."/>
            <person name="De Mot R."/>
        </authorList>
    </citation>
    <scope>NUCLEOTIDE SEQUENCE [LARGE SCALE GENOMIC DNA]</scope>
    <source>
        <strain evidence="1 2">RW8P3</strain>
    </source>
</reference>
<reference evidence="1 2" key="1">
    <citation type="journal article" date="2020" name="Microorganisms">
        <title>Reliable Identification of Environmental Pseudomonas Isolates Using the rpoD Gene.</title>
        <authorList>
            <consortium name="The Broad Institute Genome Sequencing Platform"/>
            <person name="Girard L."/>
            <person name="Lood C."/>
            <person name="Rokni-Zadeh H."/>
            <person name="van Noort V."/>
            <person name="Lavigne R."/>
            <person name="De Mot R."/>
        </authorList>
    </citation>
    <scope>NUCLEOTIDE SEQUENCE [LARGE SCALE GENOMIC DNA]</scope>
    <source>
        <strain evidence="1 2">RW8P3</strain>
    </source>
</reference>
<evidence type="ECO:0000313" key="1">
    <source>
        <dbReference type="EMBL" id="QXI30017.1"/>
    </source>
</evidence>
<protein>
    <submittedName>
        <fullName evidence="1">Uncharacterized protein</fullName>
    </submittedName>
</protein>
<accession>A0A9E6PP71</accession>
<dbReference type="RefSeq" id="WP_186677894.1">
    <property type="nucleotide sequence ID" value="NZ_CP077093.1"/>
</dbReference>
<dbReference type="KEGG" id="pvw:HU752_008720"/>
<gene>
    <name evidence="1" type="ORF">HU752_008720</name>
</gene>
<keyword evidence="2" id="KW-1185">Reference proteome</keyword>
<evidence type="ECO:0000313" key="2">
    <source>
        <dbReference type="Proteomes" id="UP000634530"/>
    </source>
</evidence>
<organism evidence="1 2">
    <name type="scientific">Pseudomonas vanderleydeniana</name>
    <dbReference type="NCBI Taxonomy" id="2745495"/>
    <lineage>
        <taxon>Bacteria</taxon>
        <taxon>Pseudomonadati</taxon>
        <taxon>Pseudomonadota</taxon>
        <taxon>Gammaproteobacteria</taxon>
        <taxon>Pseudomonadales</taxon>
        <taxon>Pseudomonadaceae</taxon>
        <taxon>Pseudomonas</taxon>
    </lineage>
</organism>
<proteinExistence type="predicted"/>
<dbReference type="AlphaFoldDB" id="A0A9E6PP71"/>